<keyword evidence="10 19" id="KW-1133">Transmembrane helix</keyword>
<dbReference type="SMART" id="SM00179">
    <property type="entry name" value="EGF_CA"/>
    <property type="match status" value="3"/>
</dbReference>
<evidence type="ECO:0000256" key="3">
    <source>
        <dbReference type="ARBA" id="ARBA00022475"/>
    </source>
</evidence>
<dbReference type="InterPro" id="IPR000033">
    <property type="entry name" value="LDLR_classB_rpt"/>
</dbReference>
<dbReference type="PROSITE" id="PS01187">
    <property type="entry name" value="EGF_CA"/>
    <property type="match status" value="2"/>
</dbReference>
<feature type="disulfide bond" evidence="16">
    <location>
        <begin position="30"/>
        <end position="48"/>
    </location>
</feature>
<dbReference type="CDD" id="cd00112">
    <property type="entry name" value="LDLa"/>
    <property type="match status" value="12"/>
</dbReference>
<keyword evidence="3" id="KW-1003">Cell membrane</keyword>
<feature type="disulfide bond" evidence="16">
    <location>
        <begin position="1300"/>
        <end position="1318"/>
    </location>
</feature>
<evidence type="ECO:0000256" key="8">
    <source>
        <dbReference type="ARBA" id="ARBA00022737"/>
    </source>
</evidence>
<dbReference type="InterPro" id="IPR026823">
    <property type="entry name" value="cEGF"/>
</dbReference>
<dbReference type="FunFam" id="4.10.400.10:FF:000034">
    <property type="entry name" value="Low-density lipoprotein receptor-related protein 2"/>
    <property type="match status" value="1"/>
</dbReference>
<evidence type="ECO:0000256" key="19">
    <source>
        <dbReference type="SAM" id="Phobius"/>
    </source>
</evidence>
<comment type="caution">
    <text evidence="21">The sequence shown here is derived from an EMBL/GenBank/DDBJ whole genome shotgun (WGS) entry which is preliminary data.</text>
</comment>
<dbReference type="Gene3D" id="2.120.10.30">
    <property type="entry name" value="TolB, C-terminal domain"/>
    <property type="match status" value="4"/>
</dbReference>
<dbReference type="InterPro" id="IPR001881">
    <property type="entry name" value="EGF-like_Ca-bd_dom"/>
</dbReference>
<dbReference type="SUPFAM" id="SSF57196">
    <property type="entry name" value="EGF/Laminin"/>
    <property type="match status" value="4"/>
</dbReference>
<keyword evidence="8" id="KW-0677">Repeat</keyword>
<dbReference type="FunFam" id="2.10.25.10:FF:000009">
    <property type="entry name" value="Low-density lipoprotein receptor isoform 1"/>
    <property type="match status" value="2"/>
</dbReference>
<accession>A0AAN8S2G8</accession>
<dbReference type="GO" id="GO:0005509">
    <property type="term" value="F:calcium ion binding"/>
    <property type="evidence" value="ECO:0007669"/>
    <property type="project" value="InterPro"/>
</dbReference>
<feature type="transmembrane region" description="Helical" evidence="19">
    <location>
        <begin position="1749"/>
        <end position="1770"/>
    </location>
</feature>
<evidence type="ECO:0000256" key="18">
    <source>
        <dbReference type="SAM" id="MobiDB-lite"/>
    </source>
</evidence>
<dbReference type="GO" id="GO:0042562">
    <property type="term" value="F:hormone binding"/>
    <property type="evidence" value="ECO:0007669"/>
    <property type="project" value="TreeGrafter"/>
</dbReference>
<keyword evidence="6 19" id="KW-0812">Transmembrane</keyword>
<dbReference type="InterPro" id="IPR036055">
    <property type="entry name" value="LDL_receptor-like_sf"/>
</dbReference>
<dbReference type="PROSITE" id="PS51120">
    <property type="entry name" value="LDLRB"/>
    <property type="match status" value="4"/>
</dbReference>
<feature type="disulfide bond" evidence="16">
    <location>
        <begin position="71"/>
        <end position="89"/>
    </location>
</feature>
<dbReference type="PROSITE" id="PS01186">
    <property type="entry name" value="EGF_2"/>
    <property type="match status" value="1"/>
</dbReference>
<dbReference type="Proteomes" id="UP001372834">
    <property type="component" value="Unassembled WGS sequence"/>
</dbReference>
<evidence type="ECO:0000256" key="6">
    <source>
        <dbReference type="ARBA" id="ARBA00022692"/>
    </source>
</evidence>
<comment type="subcellular location">
    <subcellularLocation>
        <location evidence="1">Cell membrane</location>
        <topology evidence="1">Single-pass type I membrane protein</topology>
    </subcellularLocation>
</comment>
<keyword evidence="14" id="KW-0325">Glycoprotein</keyword>
<keyword evidence="12 15" id="KW-1015">Disulfide bond</keyword>
<feature type="disulfide bond" evidence="16">
    <location>
        <begin position="1131"/>
        <end position="1149"/>
    </location>
</feature>
<dbReference type="SUPFAM" id="SSF63825">
    <property type="entry name" value="YWTD domain"/>
    <property type="match status" value="3"/>
</dbReference>
<feature type="disulfide bond" evidence="16">
    <location>
        <begin position="1124"/>
        <end position="1136"/>
    </location>
</feature>
<gene>
    <name evidence="21" type="ORF">RUM43_003847</name>
</gene>
<evidence type="ECO:0000259" key="20">
    <source>
        <dbReference type="PROSITE" id="PS50026"/>
    </source>
</evidence>
<feature type="disulfide bond" evidence="16">
    <location>
        <begin position="1066"/>
        <end position="1081"/>
    </location>
</feature>
<feature type="disulfide bond" evidence="16">
    <location>
        <begin position="23"/>
        <end position="35"/>
    </location>
</feature>
<feature type="disulfide bond" evidence="16">
    <location>
        <begin position="221"/>
        <end position="236"/>
    </location>
</feature>
<dbReference type="PROSITE" id="PS00010">
    <property type="entry name" value="ASX_HYDROXYL"/>
    <property type="match status" value="1"/>
</dbReference>
<dbReference type="InterPro" id="IPR011042">
    <property type="entry name" value="6-blade_b-propeller_TolB-like"/>
</dbReference>
<evidence type="ECO:0000256" key="7">
    <source>
        <dbReference type="ARBA" id="ARBA00022729"/>
    </source>
</evidence>
<dbReference type="FunFam" id="4.10.400.10:FF:000009">
    <property type="entry name" value="Low-density lipoprotein receptor-related protein 1"/>
    <property type="match status" value="1"/>
</dbReference>
<dbReference type="PANTHER" id="PTHR22722">
    <property type="entry name" value="LOW-DENSITY LIPOPROTEIN RECEPTOR-RELATED PROTEIN 2-RELATED"/>
    <property type="match status" value="1"/>
</dbReference>
<feature type="repeat" description="LDL-receptor class B" evidence="17">
    <location>
        <begin position="1588"/>
        <end position="1630"/>
    </location>
</feature>
<dbReference type="InterPro" id="IPR000742">
    <property type="entry name" value="EGF"/>
</dbReference>
<dbReference type="PROSITE" id="PS50026">
    <property type="entry name" value="EGF_3"/>
    <property type="match status" value="1"/>
</dbReference>
<feature type="disulfide bond" evidence="16">
    <location>
        <begin position="1047"/>
        <end position="1059"/>
    </location>
</feature>
<evidence type="ECO:0000256" key="1">
    <source>
        <dbReference type="ARBA" id="ARBA00004251"/>
    </source>
</evidence>
<feature type="disulfide bond" evidence="16">
    <location>
        <begin position="122"/>
        <end position="140"/>
    </location>
</feature>
<evidence type="ECO:0000256" key="10">
    <source>
        <dbReference type="ARBA" id="ARBA00022989"/>
    </source>
</evidence>
<organism evidence="21 22">
    <name type="scientific">Polyplax serrata</name>
    <name type="common">Common mouse louse</name>
    <dbReference type="NCBI Taxonomy" id="468196"/>
    <lineage>
        <taxon>Eukaryota</taxon>
        <taxon>Metazoa</taxon>
        <taxon>Ecdysozoa</taxon>
        <taxon>Arthropoda</taxon>
        <taxon>Hexapoda</taxon>
        <taxon>Insecta</taxon>
        <taxon>Pterygota</taxon>
        <taxon>Neoptera</taxon>
        <taxon>Paraneoptera</taxon>
        <taxon>Psocodea</taxon>
        <taxon>Troctomorpha</taxon>
        <taxon>Phthiraptera</taxon>
        <taxon>Anoplura</taxon>
        <taxon>Polyplacidae</taxon>
        <taxon>Polyplax</taxon>
    </lineage>
</organism>
<keyword evidence="9" id="KW-0106">Calcium</keyword>
<evidence type="ECO:0000256" key="16">
    <source>
        <dbReference type="PROSITE-ProRule" id="PRU00124"/>
    </source>
</evidence>
<feature type="repeat" description="LDL-receptor class B" evidence="17">
    <location>
        <begin position="453"/>
        <end position="496"/>
    </location>
</feature>
<keyword evidence="13" id="KW-0675">Receptor</keyword>
<protein>
    <recommendedName>
        <fullName evidence="20">EGF-like domain-containing protein</fullName>
    </recommendedName>
</protein>
<dbReference type="SMART" id="SM00135">
    <property type="entry name" value="LY"/>
    <property type="match status" value="11"/>
</dbReference>
<keyword evidence="7" id="KW-0732">Signal</keyword>
<name>A0AAN8S2G8_POLSC</name>
<comment type="caution">
    <text evidence="15">Lacks conserved residue(s) required for the propagation of feature annotation.</text>
</comment>
<evidence type="ECO:0000256" key="13">
    <source>
        <dbReference type="ARBA" id="ARBA00023170"/>
    </source>
</evidence>
<evidence type="ECO:0000313" key="21">
    <source>
        <dbReference type="EMBL" id="KAK6642346.1"/>
    </source>
</evidence>
<feature type="disulfide bond" evidence="16">
    <location>
        <begin position="1085"/>
        <end position="1097"/>
    </location>
</feature>
<evidence type="ECO:0000256" key="9">
    <source>
        <dbReference type="ARBA" id="ARBA00022837"/>
    </source>
</evidence>
<feature type="region of interest" description="Disordered" evidence="18">
    <location>
        <begin position="1830"/>
        <end position="1862"/>
    </location>
</feature>
<dbReference type="FunFam" id="4.10.400.10:FF:000002">
    <property type="entry name" value="Low-density lipoprotein receptor-related protein 1"/>
    <property type="match status" value="1"/>
</dbReference>
<feature type="disulfide bond" evidence="16">
    <location>
        <begin position="42"/>
        <end position="57"/>
    </location>
</feature>
<dbReference type="GO" id="GO:0016324">
    <property type="term" value="C:apical plasma membrane"/>
    <property type="evidence" value="ECO:0007669"/>
    <property type="project" value="TreeGrafter"/>
</dbReference>
<feature type="disulfide bond" evidence="16">
    <location>
        <begin position="1092"/>
        <end position="1110"/>
    </location>
</feature>
<dbReference type="Pfam" id="PF00057">
    <property type="entry name" value="Ldl_recept_a"/>
    <property type="match status" value="12"/>
</dbReference>
<evidence type="ECO:0000256" key="5">
    <source>
        <dbReference type="ARBA" id="ARBA00022583"/>
    </source>
</evidence>
<dbReference type="FunFam" id="4.10.400.10:FF:000011">
    <property type="entry name" value="Low-density lipoprotein receptor-related protein 1"/>
    <property type="match status" value="1"/>
</dbReference>
<feature type="repeat" description="LDL-receptor class B" evidence="17">
    <location>
        <begin position="366"/>
        <end position="410"/>
    </location>
</feature>
<evidence type="ECO:0000256" key="14">
    <source>
        <dbReference type="ARBA" id="ARBA00023180"/>
    </source>
</evidence>
<keyword evidence="11 19" id="KW-0472">Membrane</keyword>
<feature type="disulfide bond" evidence="16">
    <location>
        <begin position="1183"/>
        <end position="1198"/>
    </location>
</feature>
<feature type="disulfide bond" evidence="16">
    <location>
        <begin position="1246"/>
        <end position="1258"/>
    </location>
</feature>
<feature type="disulfide bond" evidence="16">
    <location>
        <begin position="1228"/>
        <end position="1243"/>
    </location>
</feature>
<evidence type="ECO:0000256" key="11">
    <source>
        <dbReference type="ARBA" id="ARBA00023136"/>
    </source>
</evidence>
<evidence type="ECO:0000256" key="17">
    <source>
        <dbReference type="PROSITE-ProRule" id="PRU00461"/>
    </source>
</evidence>
<evidence type="ECO:0000256" key="15">
    <source>
        <dbReference type="PROSITE-ProRule" id="PRU00076"/>
    </source>
</evidence>
<feature type="repeat" description="LDL-receptor class B" evidence="17">
    <location>
        <begin position="497"/>
        <end position="539"/>
    </location>
</feature>
<dbReference type="Pfam" id="PF00058">
    <property type="entry name" value="Ldl_recept_b"/>
    <property type="match status" value="2"/>
</dbReference>
<dbReference type="FunFam" id="2.120.10.30:FF:000241">
    <property type="entry name" value="Low-density lipoprotein receptor-related protein 6"/>
    <property type="match status" value="1"/>
</dbReference>
<feature type="disulfide bond" evidence="15">
    <location>
        <begin position="287"/>
        <end position="297"/>
    </location>
</feature>
<feature type="disulfide bond" evidence="16">
    <location>
        <begin position="1164"/>
        <end position="1176"/>
    </location>
</feature>
<evidence type="ECO:0000313" key="22">
    <source>
        <dbReference type="Proteomes" id="UP001372834"/>
    </source>
</evidence>
<dbReference type="PROSITE" id="PS01209">
    <property type="entry name" value="LDLRA_1"/>
    <property type="match status" value="8"/>
</dbReference>
<dbReference type="PROSITE" id="PS50068">
    <property type="entry name" value="LDLRA_2"/>
    <property type="match status" value="13"/>
</dbReference>
<dbReference type="InterPro" id="IPR051221">
    <property type="entry name" value="LDLR-related"/>
</dbReference>
<dbReference type="SMART" id="SM00181">
    <property type="entry name" value="EGF"/>
    <property type="match status" value="6"/>
</dbReference>
<dbReference type="SMART" id="SM00192">
    <property type="entry name" value="LDLa"/>
    <property type="match status" value="13"/>
</dbReference>
<evidence type="ECO:0000256" key="12">
    <source>
        <dbReference type="ARBA" id="ARBA00023157"/>
    </source>
</evidence>
<dbReference type="Pfam" id="PF12662">
    <property type="entry name" value="cEGF"/>
    <property type="match status" value="2"/>
</dbReference>
<dbReference type="PANTHER" id="PTHR22722:SF14">
    <property type="entry name" value="MEGALIN, ISOFORM A"/>
    <property type="match status" value="1"/>
</dbReference>
<feature type="disulfide bond" evidence="16">
    <location>
        <begin position="1253"/>
        <end position="1271"/>
    </location>
</feature>
<feature type="disulfide bond" evidence="16">
    <location>
        <begin position="1054"/>
        <end position="1072"/>
    </location>
</feature>
<feature type="disulfide bond" evidence="16">
    <location>
        <begin position="174"/>
        <end position="189"/>
    </location>
</feature>
<proteinExistence type="inferred from homology"/>
<dbReference type="InterPro" id="IPR000152">
    <property type="entry name" value="EGF-type_Asp/Asn_hydroxyl_site"/>
</dbReference>
<feature type="disulfide bond" evidence="16">
    <location>
        <begin position="1027"/>
        <end position="1042"/>
    </location>
</feature>
<dbReference type="PRINTS" id="PR00261">
    <property type="entry name" value="LDLRECEPTOR"/>
</dbReference>
<keyword evidence="5" id="KW-0254">Endocytosis</keyword>
<dbReference type="CDD" id="cd00054">
    <property type="entry name" value="EGF_CA"/>
    <property type="match status" value="2"/>
</dbReference>
<dbReference type="Gene3D" id="2.10.25.10">
    <property type="entry name" value="Laminin"/>
    <property type="match status" value="4"/>
</dbReference>
<feature type="disulfide bond" evidence="16">
    <location>
        <begin position="115"/>
        <end position="127"/>
    </location>
</feature>
<feature type="disulfide bond" evidence="16">
    <location>
        <begin position="1171"/>
        <end position="1189"/>
    </location>
</feature>
<dbReference type="EMBL" id="JAWJWE010000002">
    <property type="protein sequence ID" value="KAK6642346.1"/>
    <property type="molecule type" value="Genomic_DNA"/>
</dbReference>
<feature type="disulfide bond" evidence="16">
    <location>
        <begin position="1104"/>
        <end position="1119"/>
    </location>
</feature>
<feature type="disulfide bond" evidence="16">
    <location>
        <begin position="162"/>
        <end position="180"/>
    </location>
</feature>
<dbReference type="InterPro" id="IPR018097">
    <property type="entry name" value="EGF_Ca-bd_CS"/>
</dbReference>
<dbReference type="GO" id="GO:0043235">
    <property type="term" value="C:receptor complex"/>
    <property type="evidence" value="ECO:0007669"/>
    <property type="project" value="TreeGrafter"/>
</dbReference>
<dbReference type="GO" id="GO:0006898">
    <property type="term" value="P:receptor-mediated endocytosis"/>
    <property type="evidence" value="ECO:0007669"/>
    <property type="project" value="TreeGrafter"/>
</dbReference>
<sequence>MAGKTTSKATNRSKRDLRLSEECMKNEFICRNGKCLEQDKVCDGIFDCDNGDDEDNCHEILKCTSPTWFKCNDGQCLSSLMFCDGEYDCADHSDEPKGCNADDHMKSVSKVNVTCSPDEFTCLNKDCIKSTWVCDGHPDCLDGSDETVGCGSKMTCHGGFKCKNNHCIIQEFHCDGDDDCGDNSDEENCKLKFHAIERCYKEHGLFLCKDEIACLDTEHVCDGFPHCFDGSDEVNCAKDQKLNATYCRSLGCTHDCHQAPDAKIICTCPHGYKLDSTMKNCMDINECEEFGYCHQRCQNSLGSYKCFCDDGYVLMADNKTCKAKGGEALLLFSSFNQIRGIYLKSKVYFSVSTQQNRVIGISHNGHQVYWTEINRAEAAIVKSNEDGSEKVVIVDSGLGLPEDLAVDYVTGNIYFTDGEKKHIGVCSESSICTVLHNDNVDKPRAIALYPEKGTMFWTDWGKTPKIATSGMDGSHPKTVVDRNVEWPNGIALDVSNDRLYWVDAKATNIETVRLDGSDRQIVLKEAVQHPFSIAVFEDMLYWSDWENLQIENCNKFTGKNHTWLLKEQRSREDKHKHSIYGAKGRKYTSITLRFIPELKIHATSMPAAISAYSHPTTLTDVPVGRTSLWDLTCTPATVKCLLLIGHTKSLRMAIAGMTHISFMNPRLLGKQEKTKISLSDHVENIECLTYDSISGHLIISDSGKRKIFRYNLKMKHMTVLVNSGIGKVTSMSFDSYGNNLYYCDEDKSRVEVLSLGTRYTFPVYRAAHGEVPHSIVVVPDHGVFFLAVKTTNGTFVIKRANQDGTQVIPRMTGSHILGPKVVLSYDTKSEKVYWFDSGREIIEFISCATSTTQLRPMSSVPMRLSHGPSQIGGLTFTWSAKKIDGSHQRVIQVTEGNPVSMAVQDGLLMWVNLNSPNFYSQDMLMWSEQFPNGKSIFKLNMEVDFPRSITPIVEAHSTNTHPCQQYSSHGCSHICLVSGGNRSICACPLGMHLSVTDNRTCTAPSHCNDSHFKCRTDNLCISRIQRCDGHKDCPSGDDEKDCEINNCKKNQFKCANGQCIAETERCDREYDCSDRSDEMNCTSHCTGDHFQCASGECIPKLWQCDLNNDCGDGSDEHNCEGTTCAPDMFRCKNGMCIDAKWVCDGDFDCTDTSDEHDQCETTTCSSTDFSCGNGRCISVRLLCDGENDCGDGSDEMKCTVQDKEHLCAVDELMCSKLNPKCVPQKARCNGTAECPRGEDEADCSNCLPNEFQCKNFKCIFKKWVCDKQNDCGDGSDEDSVLCSRNTGAVGFTEPCQEFSCKSGECLPMHLVCNGQSNCVDGSDEGKNCDVVCKNSPCEHLCLPTPISARCACKSGYLLSTNGHSCIDIDECAEEKCSQICHNTPGGFNCSCTDDYFLKNDRMTCKAKGGQLSFVLSSDDEIRKVSYNFNQMDLLIFDAGSQILGLDVDTKKNQIYWTSGSSNKINVLDVATGQRTYLQGVDHPSKISYDWRTGNIYYIDNSNPNSIKVCNMARRRCSTVLTVATGIIISHLVVDPVSGQLFYSQVRSTALQRPVSEILSYSFEEQNSTVLVSTEVSWVSGLVVDRIRRYVYWSDLYYQVIEKIRFDGTQRQIVFQAMVHRPESLVFFEDSLVWLTRGSGEIKKCTVYGENKGHCDTISLYIHDIKLMTITQEARQPNMSNPCTDTCDASSICVSTSVGPKCVCEDGVVLAPNEICGNTNIATRGSRMMGQNSKQYLTDQKPPLSGNSSAVIGILMTALIVCAMFASYLYIKKRNSNIVLETRHFQNPSFGLSNMENSYQSQLIPGAHQYENPSTKIVQHSDGKYGVVFKGKENGKKKRPERIDYDSDSDQYDQTDMRANLIR</sequence>
<comment type="similarity">
    <text evidence="2">Belongs to the LDLR family.</text>
</comment>
<dbReference type="SUPFAM" id="SSF57424">
    <property type="entry name" value="LDL receptor-like module"/>
    <property type="match status" value="13"/>
</dbReference>
<reference evidence="21 22" key="1">
    <citation type="submission" date="2023-10" db="EMBL/GenBank/DDBJ databases">
        <title>Genomes of two closely related lineages of the louse Polyplax serrata with different host specificities.</title>
        <authorList>
            <person name="Martinu J."/>
            <person name="Tarabai H."/>
            <person name="Stefka J."/>
            <person name="Hypsa V."/>
        </authorList>
    </citation>
    <scope>NUCLEOTIDE SEQUENCE [LARGE SCALE GENOMIC DNA]</scope>
    <source>
        <strain evidence="21">HR10_N</strain>
    </source>
</reference>
<dbReference type="InterPro" id="IPR002172">
    <property type="entry name" value="LDrepeatLR_classA_rpt"/>
</dbReference>
<dbReference type="InterPro" id="IPR023415">
    <property type="entry name" value="LDLR_class-A_CS"/>
</dbReference>
<evidence type="ECO:0000256" key="2">
    <source>
        <dbReference type="ARBA" id="ARBA00009939"/>
    </source>
</evidence>
<feature type="domain" description="EGF-like" evidence="20">
    <location>
        <begin position="283"/>
        <end position="322"/>
    </location>
</feature>
<keyword evidence="4 15" id="KW-0245">EGF-like domain</keyword>
<dbReference type="Gene3D" id="4.10.400.10">
    <property type="entry name" value="Low-density Lipoprotein Receptor"/>
    <property type="match status" value="13"/>
</dbReference>
<evidence type="ECO:0000256" key="4">
    <source>
        <dbReference type="ARBA" id="ARBA00022536"/>
    </source>
</evidence>